<comment type="function">
    <text evidence="10">Together with the RING-H2 protein ANAPC11, constitutes the catalytic component of the anaphase promoting complex/cyclosome (APC/C), a cell cycle-regulated E3 ubiquitin ligase that controls progression through mitosis and the G1 phase of the cell cycle. The APC/C complex acts by mediating ubiquitination and subsequent degradation of target proteins: it mainly mediates the formation of 'Lys-11'-linked polyubiquitin chains and, to a lower extent, the formation of 'Lys-48'- and 'Lys-63'-linked polyubiquitin chains. The APC/C complex catalyzes assembly of branched 'Lys-11'-/'Lys-48'-linked branched ubiquitin chains on target proteins. The CDC20-APC/C complex positively regulates the formation of synaptic vesicle clustering at active zone to the presynaptic membrane in postmitotic neurons. CDC20-APC/C-induced degradation of NEUROD2 drives presynaptic differentiation.</text>
</comment>
<dbReference type="SMART" id="SM01013">
    <property type="entry name" value="APC2"/>
    <property type="match status" value="1"/>
</dbReference>
<gene>
    <name evidence="16" type="ORF">ACJMK2_041966</name>
</gene>
<evidence type="ECO:0000313" key="17">
    <source>
        <dbReference type="Proteomes" id="UP001634394"/>
    </source>
</evidence>
<feature type="domain" description="Cullin family profile" evidence="15">
    <location>
        <begin position="463"/>
        <end position="659"/>
    </location>
</feature>
<organism evidence="16 17">
    <name type="scientific">Sinanodonta woodiana</name>
    <name type="common">Chinese pond mussel</name>
    <name type="synonym">Anodonta woodiana</name>
    <dbReference type="NCBI Taxonomy" id="1069815"/>
    <lineage>
        <taxon>Eukaryota</taxon>
        <taxon>Metazoa</taxon>
        <taxon>Spiralia</taxon>
        <taxon>Lophotrochozoa</taxon>
        <taxon>Mollusca</taxon>
        <taxon>Bivalvia</taxon>
        <taxon>Autobranchia</taxon>
        <taxon>Heteroconchia</taxon>
        <taxon>Palaeoheterodonta</taxon>
        <taxon>Unionida</taxon>
        <taxon>Unionoidea</taxon>
        <taxon>Unionidae</taxon>
        <taxon>Unioninae</taxon>
        <taxon>Sinanodonta</taxon>
    </lineage>
</organism>
<reference evidence="16 17" key="1">
    <citation type="submission" date="2024-11" db="EMBL/GenBank/DDBJ databases">
        <title>Chromosome-level genome assembly of the freshwater bivalve Anodonta woodiana.</title>
        <authorList>
            <person name="Chen X."/>
        </authorList>
    </citation>
    <scope>NUCLEOTIDE SEQUENCE [LARGE SCALE GENOMIC DNA]</scope>
    <source>
        <strain evidence="16">MN2024</strain>
        <tissue evidence="16">Gills</tissue>
    </source>
</reference>
<evidence type="ECO:0000256" key="14">
    <source>
        <dbReference type="SAM" id="MobiDB-lite"/>
    </source>
</evidence>
<evidence type="ECO:0000256" key="1">
    <source>
        <dbReference type="ARBA" id="ARBA00004906"/>
    </source>
</evidence>
<dbReference type="Pfam" id="PF08672">
    <property type="entry name" value="ANAPC2"/>
    <property type="match status" value="1"/>
</dbReference>
<evidence type="ECO:0000256" key="7">
    <source>
        <dbReference type="ARBA" id="ARBA00022786"/>
    </source>
</evidence>
<dbReference type="InterPro" id="IPR036390">
    <property type="entry name" value="WH_DNA-bd_sf"/>
</dbReference>
<evidence type="ECO:0000256" key="10">
    <source>
        <dbReference type="ARBA" id="ARBA00054244"/>
    </source>
</evidence>
<dbReference type="GO" id="GO:0007399">
    <property type="term" value="P:nervous system development"/>
    <property type="evidence" value="ECO:0007669"/>
    <property type="project" value="UniProtKB-KW"/>
</dbReference>
<evidence type="ECO:0000256" key="5">
    <source>
        <dbReference type="ARBA" id="ARBA00022776"/>
    </source>
</evidence>
<keyword evidence="9" id="KW-0131">Cell cycle</keyword>
<dbReference type="InterPro" id="IPR059120">
    <property type="entry name" value="Cullin-like_AB"/>
</dbReference>
<keyword evidence="17" id="KW-1185">Reference proteome</keyword>
<accession>A0ABD3W5V9</accession>
<keyword evidence="4" id="KW-0132">Cell division</keyword>
<comment type="subunit">
    <text evidence="11">The mammalian APC/C is composed at least of 14 distinct subunits ANAPC1, ANAPC2, CDC27/APC3, ANAPC4, ANAPC5, CDC16/APC6, ANAPC7, CDC23/APC8, ANAPC10, ANAPC11, CDC26/APC12, ANAPC13, ANAPC15 and ANAPC16 that assemble into a complex of at least 19 chains with a combined molecular mass of around 1.2 MDa; APC/C interacts with FZR1 and FBXO5. In the context of the APC/C complex, directly interacts with UBE2C and UBE2S. Interacts (via cullin domain) with ANAPC11 and with UBCH10. Interacts with NEUROD2. Interacts with FBXO43; the interaction is direct.</text>
</comment>
<dbReference type="Gene3D" id="3.30.230.130">
    <property type="entry name" value="Cullin, Chain C, Domain 2"/>
    <property type="match status" value="1"/>
</dbReference>
<comment type="pathway">
    <text evidence="1">Protein modification; protein ubiquitination.</text>
</comment>
<evidence type="ECO:0000256" key="8">
    <source>
        <dbReference type="ARBA" id="ARBA00022902"/>
    </source>
</evidence>
<dbReference type="FunFam" id="3.30.230.130:FF:000008">
    <property type="entry name" value="anaphase-promoting complex subunit 2"/>
    <property type="match status" value="1"/>
</dbReference>
<sequence>MAANTEALNKAWKTIVDFLSPGGRPILEVSFPEIQFQSAVDILVQNGIVNIIEDWFFENVQRDIRQRVAPNFWNYYTSTACQGASEWSDNLLKAVQFLHQVSEEYKPSLQRLESISSGTHPKNSLQTFCGVQKLSDVLITLFKAIIFAQVPNGYQEGLDHFYSEAFKVFNDTNSDNKGGGNEEVERQCDGCGENTEVCRCAQIMDRFHTVNRLLDEVGILEEVSGTSATALVHEKIQQHVEAQCKGRFETSFLESLENWLDTKVLGWLNLIYTGNRTHIGADCISSFRGRLQHFLYKTYAQVQINEFFKIIIDFPESAPAVQDLKACLEKTDMRAQLISTLRSSIETRLLHPGVNTSDILTAYISAIRALRVLDPAGVILELVCDPVRKYLRCRDDTVRCIVSSLTDDGSSELLDELIKGQPLVLDESGHSDDEDEDWEKWNPDPVDADPATASKSRRASDIISMLVNIYGSKELFVNEYRTLLADRILTNFNYEIGREIRYLEHLKLRFGESQLHYCEVMLKDVADSKRINARIKEEKAQRNEQDVVEVNSMILSAQFWPAFREEKITLPEEMQKLLEAYTKKFEALKGNRTLQWKSHLGLMNIDIELKDRTINFKVSPVHAAIIMQFQEKNKWTVEELSKTLQMPATALRRKIAYWQSQGLLKEESNDTFVLVEDHRGHTHDYLMTEDDETESAMASTQAQKEEEYQIYWSYIVGMLTNLESLPIERIHSMLRMFTMQGASTMECTIQELKQFLDRKVKEQQLMYSGGVYRLPK</sequence>
<keyword evidence="6" id="KW-0221">Differentiation</keyword>
<dbReference type="InterPro" id="IPR016158">
    <property type="entry name" value="Cullin_homology"/>
</dbReference>
<comment type="similarity">
    <text evidence="13">Belongs to the cullin family.</text>
</comment>
<dbReference type="SUPFAM" id="SSF75632">
    <property type="entry name" value="Cullin homology domain"/>
    <property type="match status" value="1"/>
</dbReference>
<keyword evidence="5" id="KW-0498">Mitosis</keyword>
<dbReference type="Pfam" id="PF25773">
    <property type="entry name" value="TPR_ANAPC2"/>
    <property type="match status" value="1"/>
</dbReference>
<dbReference type="PROSITE" id="PS50069">
    <property type="entry name" value="CULLIN_2"/>
    <property type="match status" value="1"/>
</dbReference>
<evidence type="ECO:0000256" key="11">
    <source>
        <dbReference type="ARBA" id="ARBA00065153"/>
    </source>
</evidence>
<dbReference type="PANTHER" id="PTHR45957">
    <property type="entry name" value="ANAPHASE-PROMOTING COMPLEX SUBUNIT 2"/>
    <property type="match status" value="1"/>
</dbReference>
<protein>
    <recommendedName>
        <fullName evidence="2">Anaphase-promoting complex subunit 2</fullName>
    </recommendedName>
    <alternativeName>
        <fullName evidence="12">Cyclosome subunit 2</fullName>
    </alternativeName>
</protein>
<proteinExistence type="inferred from homology"/>
<dbReference type="InterPro" id="IPR014786">
    <property type="entry name" value="ANAPC2_C"/>
</dbReference>
<dbReference type="EMBL" id="JBJQND010000008">
    <property type="protein sequence ID" value="KAL3869262.1"/>
    <property type="molecule type" value="Genomic_DNA"/>
</dbReference>
<dbReference type="PANTHER" id="PTHR45957:SF1">
    <property type="entry name" value="ANAPHASE-PROMOTING COMPLEX SUBUNIT 2"/>
    <property type="match status" value="1"/>
</dbReference>
<evidence type="ECO:0000256" key="13">
    <source>
        <dbReference type="PROSITE-ProRule" id="PRU00330"/>
    </source>
</evidence>
<dbReference type="Pfam" id="PF26557">
    <property type="entry name" value="Cullin_AB"/>
    <property type="match status" value="1"/>
</dbReference>
<feature type="region of interest" description="Disordered" evidence="14">
    <location>
        <begin position="425"/>
        <end position="453"/>
    </location>
</feature>
<dbReference type="Proteomes" id="UP001634394">
    <property type="component" value="Unassembled WGS sequence"/>
</dbReference>
<name>A0ABD3W5V9_SINWO</name>
<keyword evidence="3" id="KW-0597">Phosphoprotein</keyword>
<keyword evidence="7" id="KW-0833">Ubl conjugation pathway</keyword>
<dbReference type="Gene3D" id="1.10.10.10">
    <property type="entry name" value="Winged helix-like DNA-binding domain superfamily/Winged helix DNA-binding domain"/>
    <property type="match status" value="1"/>
</dbReference>
<comment type="caution">
    <text evidence="16">The sequence shown here is derived from an EMBL/GenBank/DDBJ whole genome shotgun (WGS) entry which is preliminary data.</text>
</comment>
<dbReference type="FunFam" id="1.20.1310.10:FF:000027">
    <property type="entry name" value="Anaphase-promoting complex subunit 2"/>
    <property type="match status" value="1"/>
</dbReference>
<dbReference type="InterPro" id="IPR036388">
    <property type="entry name" value="WH-like_DNA-bd_sf"/>
</dbReference>
<dbReference type="SMART" id="SM00182">
    <property type="entry name" value="CULLIN"/>
    <property type="match status" value="1"/>
</dbReference>
<evidence type="ECO:0000256" key="2">
    <source>
        <dbReference type="ARBA" id="ARBA00016068"/>
    </source>
</evidence>
<dbReference type="Gene3D" id="1.20.1310.10">
    <property type="entry name" value="Cullin Repeats"/>
    <property type="match status" value="1"/>
</dbReference>
<evidence type="ECO:0000256" key="4">
    <source>
        <dbReference type="ARBA" id="ARBA00022618"/>
    </source>
</evidence>
<dbReference type="FunFam" id="1.10.10.10:FF:000284">
    <property type="entry name" value="Anaphase-promoting complex subunit 2"/>
    <property type="match status" value="1"/>
</dbReference>
<evidence type="ECO:0000256" key="6">
    <source>
        <dbReference type="ARBA" id="ARBA00022782"/>
    </source>
</evidence>
<evidence type="ECO:0000256" key="3">
    <source>
        <dbReference type="ARBA" id="ARBA00022553"/>
    </source>
</evidence>
<dbReference type="GO" id="GO:0051301">
    <property type="term" value="P:cell division"/>
    <property type="evidence" value="ECO:0007669"/>
    <property type="project" value="UniProtKB-KW"/>
</dbReference>
<evidence type="ECO:0000256" key="9">
    <source>
        <dbReference type="ARBA" id="ARBA00023306"/>
    </source>
</evidence>
<evidence type="ECO:0000259" key="15">
    <source>
        <dbReference type="PROSITE" id="PS50069"/>
    </source>
</evidence>
<dbReference type="SUPFAM" id="SSF46785">
    <property type="entry name" value="Winged helix' DNA-binding domain"/>
    <property type="match status" value="1"/>
</dbReference>
<keyword evidence="8" id="KW-0524">Neurogenesis</keyword>
<dbReference type="InterPro" id="IPR057975">
    <property type="entry name" value="TPR_ANAPC2"/>
</dbReference>
<dbReference type="GO" id="GO:0030154">
    <property type="term" value="P:cell differentiation"/>
    <property type="evidence" value="ECO:0007669"/>
    <property type="project" value="UniProtKB-KW"/>
</dbReference>
<dbReference type="InterPro" id="IPR036317">
    <property type="entry name" value="Cullin_homology_sf"/>
</dbReference>
<evidence type="ECO:0000313" key="16">
    <source>
        <dbReference type="EMBL" id="KAL3869262.1"/>
    </source>
</evidence>
<dbReference type="AlphaFoldDB" id="A0ABD3W5V9"/>
<dbReference type="InterPro" id="IPR044554">
    <property type="entry name" value="ANAPC2"/>
</dbReference>
<evidence type="ECO:0000256" key="12">
    <source>
        <dbReference type="ARBA" id="ARBA00082691"/>
    </source>
</evidence>